<sequence length="188" mass="22378">MVKTVYITGYKSYELNIFKDDAPEVYYLKEFIKHKIKQLLDEGLEWVLIQGQIGIELWSAEVVIELKETYPELKLGVITPFEGHTSKWNEQNQTKYINMINQADFLESVFHSEYQGPFQFKRADQFMLDHTDQTLLIYDEEQEASPKFFKSMLVDFMEKTNYTCDIVTFDELTEFINDLQWSQDQSFE</sequence>
<evidence type="ECO:0000313" key="2">
    <source>
        <dbReference type="EMBL" id="PTI52358.1"/>
    </source>
</evidence>
<reference evidence="2 3" key="1">
    <citation type="journal article" date="2016" name="Front. Microbiol.">
        <title>Comprehensive Phylogenetic Analysis of Bovine Non-aureus Staphylococci Species Based on Whole-Genome Sequencing.</title>
        <authorList>
            <person name="Naushad S."/>
            <person name="Barkema H.W."/>
            <person name="Luby C."/>
            <person name="Condas L.A."/>
            <person name="Nobrega D.B."/>
            <person name="Carson D.A."/>
            <person name="De Buck J."/>
        </authorList>
    </citation>
    <scope>NUCLEOTIDE SEQUENCE [LARGE SCALE GENOMIC DNA]</scope>
    <source>
        <strain evidence="2 3">SNUC 2993</strain>
    </source>
</reference>
<gene>
    <name evidence="2" type="ORF">BU085_01510</name>
</gene>
<evidence type="ECO:0000313" key="3">
    <source>
        <dbReference type="Proteomes" id="UP000240717"/>
    </source>
</evidence>
<dbReference type="STRING" id="1194526.A284_06435"/>
<dbReference type="PIRSF" id="PIRSF021290">
    <property type="entry name" value="DUF1273"/>
    <property type="match status" value="1"/>
</dbReference>
<dbReference type="HAMAP" id="MF_01575">
    <property type="entry name" value="UPF0398"/>
    <property type="match status" value="1"/>
</dbReference>
<evidence type="ECO:0000256" key="1">
    <source>
        <dbReference type="HAMAP-Rule" id="MF_01575"/>
    </source>
</evidence>
<dbReference type="Gene3D" id="3.40.50.450">
    <property type="match status" value="1"/>
</dbReference>
<dbReference type="RefSeq" id="WP_107532410.1">
    <property type="nucleotide sequence ID" value="NZ_PZEV01000003.1"/>
</dbReference>
<dbReference type="NCBIfam" id="NF010181">
    <property type="entry name" value="PRK13660.1"/>
    <property type="match status" value="1"/>
</dbReference>
<dbReference type="PANTHER" id="PTHR38440">
    <property type="entry name" value="UPF0398 PROTEIN YPSA"/>
    <property type="match status" value="1"/>
</dbReference>
<organism evidence="2 3">
    <name type="scientific">Staphylococcus warneri</name>
    <dbReference type="NCBI Taxonomy" id="1292"/>
    <lineage>
        <taxon>Bacteria</taxon>
        <taxon>Bacillati</taxon>
        <taxon>Bacillota</taxon>
        <taxon>Bacilli</taxon>
        <taxon>Bacillales</taxon>
        <taxon>Staphylococcaceae</taxon>
        <taxon>Staphylococcus</taxon>
    </lineage>
</organism>
<dbReference type="Pfam" id="PF06908">
    <property type="entry name" value="YpsA"/>
    <property type="match status" value="1"/>
</dbReference>
<dbReference type="PANTHER" id="PTHR38440:SF1">
    <property type="entry name" value="UPF0398 PROTEIN SPR0331"/>
    <property type="match status" value="1"/>
</dbReference>
<dbReference type="AlphaFoldDB" id="A0A2T4Q397"/>
<accession>A0A2T4Q397</accession>
<dbReference type="InterPro" id="IPR010697">
    <property type="entry name" value="YspA"/>
</dbReference>
<protein>
    <recommendedName>
        <fullName evidence="1">UPF0398 protein BU085_01510</fullName>
    </recommendedName>
</protein>
<dbReference type="SUPFAM" id="SSF102405">
    <property type="entry name" value="MCP/YpsA-like"/>
    <property type="match status" value="1"/>
</dbReference>
<comment type="caution">
    <text evidence="2">The sequence shown here is derived from an EMBL/GenBank/DDBJ whole genome shotgun (WGS) entry which is preliminary data.</text>
</comment>
<comment type="similarity">
    <text evidence="1">Belongs to the UPF0398 family.</text>
</comment>
<name>A0A2T4Q397_STAWA</name>
<dbReference type="Proteomes" id="UP000240717">
    <property type="component" value="Unassembled WGS sequence"/>
</dbReference>
<proteinExistence type="inferred from homology"/>
<dbReference type="EMBL" id="PZEV01000003">
    <property type="protein sequence ID" value="PTI52358.1"/>
    <property type="molecule type" value="Genomic_DNA"/>
</dbReference>